<protein>
    <submittedName>
        <fullName evidence="2">Uncharacterized protein</fullName>
    </submittedName>
</protein>
<reference evidence="2 3" key="1">
    <citation type="submission" date="2016-10" db="EMBL/GenBank/DDBJ databases">
        <authorList>
            <person name="de Groot N.N."/>
        </authorList>
    </citation>
    <scope>NUCLEOTIDE SEQUENCE [LARGE SCALE GENOMIC DNA]</scope>
    <source>
        <strain evidence="3">E92,LMG 26720,CCM 7988</strain>
    </source>
</reference>
<keyword evidence="3" id="KW-1185">Reference proteome</keyword>
<evidence type="ECO:0000313" key="3">
    <source>
        <dbReference type="Proteomes" id="UP000199306"/>
    </source>
</evidence>
<dbReference type="EMBL" id="FOXH01000004">
    <property type="protein sequence ID" value="SFP60503.1"/>
    <property type="molecule type" value="Genomic_DNA"/>
</dbReference>
<dbReference type="AlphaFoldDB" id="A0A1I5RPS8"/>
<evidence type="ECO:0000313" key="2">
    <source>
        <dbReference type="EMBL" id="SFP60503.1"/>
    </source>
</evidence>
<keyword evidence="1" id="KW-1133">Transmembrane helix</keyword>
<evidence type="ECO:0000256" key="1">
    <source>
        <dbReference type="SAM" id="Phobius"/>
    </source>
</evidence>
<feature type="transmembrane region" description="Helical" evidence="1">
    <location>
        <begin position="162"/>
        <end position="178"/>
    </location>
</feature>
<keyword evidence="1" id="KW-0472">Membrane</keyword>
<gene>
    <name evidence="2" type="ORF">SAMN04515674_104182</name>
</gene>
<feature type="transmembrane region" description="Helical" evidence="1">
    <location>
        <begin position="129"/>
        <end position="150"/>
    </location>
</feature>
<proteinExistence type="predicted"/>
<feature type="transmembrane region" description="Helical" evidence="1">
    <location>
        <begin position="6"/>
        <end position="29"/>
    </location>
</feature>
<keyword evidence="1" id="KW-0812">Transmembrane</keyword>
<sequence>MSSHVLFNSIAGFMAVIFWFVLFCLGTLVDSKPFRDHISGIDSLATGKISAKDSSKTKLSIKTTDSAKASVQVAKSSGKDSFFKNIFIIMLTWTPTNVGMLSLVAGLIGGLGRKLWRKSQITDEPFPTLSGTLIGFVIYIVFISGTFLTIDNPFGSTTPGQYVRTAGILSLFSFMSAYEPNIFKKITGHFSNIENHLSNDNPITKP</sequence>
<dbReference type="RefSeq" id="WP_143095187.1">
    <property type="nucleotide sequence ID" value="NZ_FOXH01000004.1"/>
</dbReference>
<dbReference type="OrthoDB" id="954881at2"/>
<dbReference type="STRING" id="1079859.SAMN04515674_104182"/>
<dbReference type="Proteomes" id="UP000199306">
    <property type="component" value="Unassembled WGS sequence"/>
</dbReference>
<organism evidence="2 3">
    <name type="scientific">Pseudarcicella hirudinis</name>
    <dbReference type="NCBI Taxonomy" id="1079859"/>
    <lineage>
        <taxon>Bacteria</taxon>
        <taxon>Pseudomonadati</taxon>
        <taxon>Bacteroidota</taxon>
        <taxon>Cytophagia</taxon>
        <taxon>Cytophagales</taxon>
        <taxon>Flectobacillaceae</taxon>
        <taxon>Pseudarcicella</taxon>
    </lineage>
</organism>
<name>A0A1I5RPS8_9BACT</name>
<accession>A0A1I5RPS8</accession>
<feature type="transmembrane region" description="Helical" evidence="1">
    <location>
        <begin position="86"/>
        <end position="109"/>
    </location>
</feature>